<feature type="compositionally biased region" description="Basic and acidic residues" evidence="1">
    <location>
        <begin position="207"/>
        <end position="216"/>
    </location>
</feature>
<keyword evidence="4" id="KW-0540">Nuclease</keyword>
<dbReference type="InterPro" id="IPR036691">
    <property type="entry name" value="Endo/exonu/phosph_ase_sf"/>
</dbReference>
<evidence type="ECO:0000313" key="4">
    <source>
        <dbReference type="EMBL" id="MCY0964886.1"/>
    </source>
</evidence>
<keyword evidence="4" id="KW-0255">Endonuclease</keyword>
<dbReference type="NCBIfam" id="NF033681">
    <property type="entry name" value="ExeM_NucH_DNase"/>
    <property type="match status" value="1"/>
</dbReference>
<evidence type="ECO:0000259" key="3">
    <source>
        <dbReference type="Pfam" id="PF03372"/>
    </source>
</evidence>
<organism evidence="4 5">
    <name type="scientific">Parathalassolituus penaei</name>
    <dbReference type="NCBI Taxonomy" id="2997323"/>
    <lineage>
        <taxon>Bacteria</taxon>
        <taxon>Pseudomonadati</taxon>
        <taxon>Pseudomonadota</taxon>
        <taxon>Gammaproteobacteria</taxon>
        <taxon>Oceanospirillales</taxon>
        <taxon>Oceanospirillaceae</taxon>
        <taxon>Parathalassolituus</taxon>
    </lineage>
</organism>
<protein>
    <submittedName>
        <fullName evidence="4">ExeM/NucH family extracellular endonuclease</fullName>
    </submittedName>
</protein>
<feature type="domain" description="Endonuclease/exonuclease/phosphatase" evidence="3">
    <location>
        <begin position="544"/>
        <end position="825"/>
    </location>
</feature>
<dbReference type="InterPro" id="IPR047971">
    <property type="entry name" value="ExeM-like"/>
</dbReference>
<dbReference type="GO" id="GO:0004519">
    <property type="term" value="F:endonuclease activity"/>
    <property type="evidence" value="ECO:0007669"/>
    <property type="project" value="UniProtKB-KW"/>
</dbReference>
<dbReference type="Gene3D" id="3.60.10.10">
    <property type="entry name" value="Endonuclease/exonuclease/phosphatase"/>
    <property type="match status" value="1"/>
</dbReference>
<keyword evidence="5" id="KW-1185">Reference proteome</keyword>
<dbReference type="Pfam" id="PF03372">
    <property type="entry name" value="Exo_endo_phos"/>
    <property type="match status" value="1"/>
</dbReference>
<evidence type="ECO:0000256" key="1">
    <source>
        <dbReference type="SAM" id="MobiDB-lite"/>
    </source>
</evidence>
<dbReference type="RefSeq" id="WP_283173102.1">
    <property type="nucleotide sequence ID" value="NZ_JAPNOA010000019.1"/>
</dbReference>
<feature type="compositionally biased region" description="Polar residues" evidence="1">
    <location>
        <begin position="223"/>
        <end position="236"/>
    </location>
</feature>
<keyword evidence="2" id="KW-0732">Signal</keyword>
<dbReference type="InterPro" id="IPR005135">
    <property type="entry name" value="Endo/exonuclease/phosphatase"/>
</dbReference>
<dbReference type="EMBL" id="JAPNOA010000019">
    <property type="protein sequence ID" value="MCY0964886.1"/>
    <property type="molecule type" value="Genomic_DNA"/>
</dbReference>
<dbReference type="AlphaFoldDB" id="A0A9X3ECZ4"/>
<feature type="signal peptide" evidence="2">
    <location>
        <begin position="1"/>
        <end position="22"/>
    </location>
</feature>
<dbReference type="CDD" id="cd10283">
    <property type="entry name" value="MnuA_DNase1-like"/>
    <property type="match status" value="1"/>
</dbReference>
<name>A0A9X3ECZ4_9GAMM</name>
<dbReference type="SUPFAM" id="SSF56219">
    <property type="entry name" value="DNase I-like"/>
    <property type="match status" value="1"/>
</dbReference>
<proteinExistence type="predicted"/>
<gene>
    <name evidence="4" type="ORF">OUO13_06785</name>
</gene>
<comment type="caution">
    <text evidence="4">The sequence shown here is derived from an EMBL/GenBank/DDBJ whole genome shotgun (WGS) entry which is preliminary data.</text>
</comment>
<sequence>MLFKTPLLMTSLLWLLTATVNAQPLISEVDADTNGEDRAEFIELSGQAGESLDGWWLVLFNGNNGQPYRIVDLAGQKLDKQGLWLLCGKSAGLKCGQTLADGFLQNGPDAVALYQSKTPLRQFDKPSTSGLVDALLYRSGKTGGDALQPLLAKGQNWLDEAGAGNSSRDSLQRCGVAARSSDSFKPGLPTPGQANRCDGTAGSTDTGSRESGKPESSKPVSGKSGSNETASTSAQCGDNKGLTLISAVQGEIRKAELGDSPLSGQKVTVEAIVTYSAQGTRLPDGSESRQYRGYWLQEEKADEDGNPMTSEGIFVFDDKAGIAVGDKVCLTGLVSEFRGTTQLSKVTNRQICAHNQPLPPAASLSLPVSSLLQLEALEGMRVTISKPLLVSDFFGSNYSFANQGQLVLSSQLHYQPAESMAPGSAQARKLVADMALDRILLDDGSTDTYPAYIPFPDARGFAADRPVRIGDSVTRLTALVHASNDWYQLVPIDYQFAQTNPRPAKPPVAATANVRIASMNVLNYFNGDGKGGGFPTERGARSQAGFEMQSAKIVAALKGLDADVVALMELENDGFGPQSAMARLLSEVNRGLPADRQYKAVEVETSKRAAIRSGLLYRPARVSLIGDAAVLDSSSSPTDARGKLFDSGKHRPVLAQAVRIEGETLLLAVAHFKSKGSPCGEPNEGADGQGNCNQTRLRGAKGVSRFLQDQASARGINKVMLLGDLNAYRMEDPVKALVSGGLVDLKHSAAATEEHPWTYIHAGMLGSLDHALASPELAALVVSAGAWHINAAESDLMGYETEANGQDYPSIDHYASPDAWRSSDHDPVIVGLRIGKR</sequence>
<dbReference type="PANTHER" id="PTHR42834:SF1">
    <property type="entry name" value="ENDONUCLEASE_EXONUCLEASE_PHOSPHATASE FAMILY PROTEIN (AFU_ORTHOLOGUE AFUA_3G09210)"/>
    <property type="match status" value="1"/>
</dbReference>
<reference evidence="4" key="1">
    <citation type="submission" date="2022-11" db="EMBL/GenBank/DDBJ databases">
        <title>Parathalassolutuus dongxingensis gen. nov., sp. nov., a novel member of family Oceanospirillaceae isolated from a coastal shrimp pond in Guangxi, China.</title>
        <authorList>
            <person name="Chen H."/>
        </authorList>
    </citation>
    <scope>NUCLEOTIDE SEQUENCE</scope>
    <source>
        <strain evidence="4">G-43</strain>
    </source>
</reference>
<dbReference type="Proteomes" id="UP001150830">
    <property type="component" value="Unassembled WGS sequence"/>
</dbReference>
<feature type="chain" id="PRO_5040826897" evidence="2">
    <location>
        <begin position="23"/>
        <end position="837"/>
    </location>
</feature>
<accession>A0A9X3ECZ4</accession>
<evidence type="ECO:0000313" key="5">
    <source>
        <dbReference type="Proteomes" id="UP001150830"/>
    </source>
</evidence>
<evidence type="ECO:0000256" key="2">
    <source>
        <dbReference type="SAM" id="SignalP"/>
    </source>
</evidence>
<dbReference type="PANTHER" id="PTHR42834">
    <property type="entry name" value="ENDONUCLEASE/EXONUCLEASE/PHOSPHATASE FAMILY PROTEIN (AFU_ORTHOLOGUE AFUA_3G09210)"/>
    <property type="match status" value="1"/>
</dbReference>
<feature type="region of interest" description="Disordered" evidence="1">
    <location>
        <begin position="162"/>
        <end position="237"/>
    </location>
</feature>
<keyword evidence="4" id="KW-0378">Hydrolase</keyword>
<dbReference type="CDD" id="cd04486">
    <property type="entry name" value="YhcR_OBF_like"/>
    <property type="match status" value="1"/>
</dbReference>